<evidence type="ECO:0000256" key="3">
    <source>
        <dbReference type="ARBA" id="ARBA00022989"/>
    </source>
</evidence>
<feature type="domain" description="G-protein coupled receptors family 2 profile 2" evidence="9">
    <location>
        <begin position="1177"/>
        <end position="1425"/>
    </location>
</feature>
<dbReference type="GeneID" id="106460925"/>
<feature type="domain" description="C-type lectin" evidence="7">
    <location>
        <begin position="291"/>
        <end position="413"/>
    </location>
</feature>
<dbReference type="CDD" id="cd00037">
    <property type="entry name" value="CLECT"/>
    <property type="match status" value="2"/>
</dbReference>
<dbReference type="SUPFAM" id="SSF48726">
    <property type="entry name" value="Immunoglobulin"/>
    <property type="match status" value="1"/>
</dbReference>
<evidence type="ECO:0000256" key="5">
    <source>
        <dbReference type="ARBA" id="ARBA00023157"/>
    </source>
</evidence>
<dbReference type="CDD" id="cd15040">
    <property type="entry name" value="7tmB2_Adhesion"/>
    <property type="match status" value="1"/>
</dbReference>
<feature type="transmembrane region" description="Helical" evidence="6">
    <location>
        <begin position="1237"/>
        <end position="1261"/>
    </location>
</feature>
<dbReference type="PANTHER" id="PTHR47767:SF1">
    <property type="entry name" value="ADHESION G PROTEIN-COUPLED RECEPTOR G7"/>
    <property type="match status" value="1"/>
</dbReference>
<evidence type="ECO:0000313" key="11">
    <source>
        <dbReference type="Proteomes" id="UP000694941"/>
    </source>
</evidence>
<dbReference type="Gene3D" id="2.60.220.50">
    <property type="match status" value="1"/>
</dbReference>
<dbReference type="InterPro" id="IPR053066">
    <property type="entry name" value="ADGR_G7"/>
</dbReference>
<dbReference type="SUPFAM" id="SSF56436">
    <property type="entry name" value="C-type lectin-like"/>
    <property type="match status" value="2"/>
</dbReference>
<name>A0ABM1SRK5_LIMPO</name>
<evidence type="ECO:0000259" key="10">
    <source>
        <dbReference type="PROSITE" id="PS50835"/>
    </source>
</evidence>
<feature type="transmembrane region" description="Helical" evidence="6">
    <location>
        <begin position="1401"/>
        <end position="1423"/>
    </location>
</feature>
<evidence type="ECO:0000256" key="2">
    <source>
        <dbReference type="ARBA" id="ARBA00022692"/>
    </source>
</evidence>
<evidence type="ECO:0000259" key="8">
    <source>
        <dbReference type="PROSITE" id="PS50221"/>
    </source>
</evidence>
<keyword evidence="4 6" id="KW-0472">Membrane</keyword>
<dbReference type="Gene3D" id="3.10.100.10">
    <property type="entry name" value="Mannose-Binding Protein A, subunit A"/>
    <property type="match status" value="2"/>
</dbReference>
<dbReference type="InterPro" id="IPR058808">
    <property type="entry name" value="GAIN_ADGRA2/3"/>
</dbReference>
<dbReference type="InterPro" id="IPR000203">
    <property type="entry name" value="GPS"/>
</dbReference>
<dbReference type="Proteomes" id="UP000694941">
    <property type="component" value="Unplaced"/>
</dbReference>
<dbReference type="InterPro" id="IPR036179">
    <property type="entry name" value="Ig-like_dom_sf"/>
</dbReference>
<feature type="domain" description="GAIN-B" evidence="8">
    <location>
        <begin position="992"/>
        <end position="1167"/>
    </location>
</feature>
<keyword evidence="5" id="KW-1015">Disulfide bond</keyword>
<feature type="domain" description="Ig-like" evidence="10">
    <location>
        <begin position="1"/>
        <end position="69"/>
    </location>
</feature>
<comment type="subcellular location">
    <subcellularLocation>
        <location evidence="1">Membrane</location>
        <topology evidence="1">Multi-pass membrane protein</topology>
    </subcellularLocation>
</comment>
<feature type="transmembrane region" description="Helical" evidence="6">
    <location>
        <begin position="1214"/>
        <end position="1231"/>
    </location>
</feature>
<dbReference type="PRINTS" id="PR00249">
    <property type="entry name" value="GPCRSECRETIN"/>
</dbReference>
<dbReference type="Pfam" id="PF00002">
    <property type="entry name" value="7tm_2"/>
    <property type="match status" value="1"/>
</dbReference>
<evidence type="ECO:0000256" key="4">
    <source>
        <dbReference type="ARBA" id="ARBA00023136"/>
    </source>
</evidence>
<dbReference type="PROSITE" id="PS50221">
    <property type="entry name" value="GAIN_B"/>
    <property type="match status" value="1"/>
</dbReference>
<dbReference type="SMART" id="SM00303">
    <property type="entry name" value="GPS"/>
    <property type="match status" value="1"/>
</dbReference>
<evidence type="ECO:0000256" key="6">
    <source>
        <dbReference type="SAM" id="Phobius"/>
    </source>
</evidence>
<dbReference type="InterPro" id="IPR046338">
    <property type="entry name" value="GAIN_dom_sf"/>
</dbReference>
<reference evidence="12" key="1">
    <citation type="submission" date="2025-08" db="UniProtKB">
        <authorList>
            <consortium name="RefSeq"/>
        </authorList>
    </citation>
    <scope>IDENTIFICATION</scope>
    <source>
        <tissue evidence="12">Muscle</tissue>
    </source>
</reference>
<dbReference type="Gene3D" id="1.20.1070.10">
    <property type="entry name" value="Rhodopsin 7-helix transmembrane proteins"/>
    <property type="match status" value="1"/>
</dbReference>
<dbReference type="RefSeq" id="XP_022246261.1">
    <property type="nucleotide sequence ID" value="XM_022390553.1"/>
</dbReference>
<evidence type="ECO:0000313" key="12">
    <source>
        <dbReference type="RefSeq" id="XP_022246261.1"/>
    </source>
</evidence>
<dbReference type="PANTHER" id="PTHR47767">
    <property type="entry name" value="ADHESION G PROTEIN-COUPLED RECEPTOR G7"/>
    <property type="match status" value="1"/>
</dbReference>
<dbReference type="InterPro" id="IPR017981">
    <property type="entry name" value="GPCR_2-like_7TM"/>
</dbReference>
<evidence type="ECO:0000259" key="9">
    <source>
        <dbReference type="PROSITE" id="PS50261"/>
    </source>
</evidence>
<dbReference type="InterPro" id="IPR007110">
    <property type="entry name" value="Ig-like_dom"/>
</dbReference>
<keyword evidence="11" id="KW-1185">Reference proteome</keyword>
<sequence>MASFLQNESFNKYLRCRMTRNNYNVTYVWMKNGLYIEYNSLAILPTSVVDHTKWFGSVKTRQGEYVCGVWFPGFPKPVMSSPASVYFSDFISFVMKIQGKNIPFKGLQKLQFYENTRQFVTKKMESLIEKLENDIEKPAWDFMNFKRDPDSGDIVLRMHIFLKIAETSRSNMTQNDLLKYIESHASKVFNASVQVNFTDFCDEKVKQIRGQNVTWDETHYTKFAVSDPYCLNESWQLVLRACESSFVRGSRWSDFDSSQCARLQDHITEESDGPLCRPGYMYKNISGSLLCMRNVQDAVTWSEAQNECQKDFAYLLTPDMLDPLLQLSDQKQKNDELKKMFGKFNKFWIGIQNISNILHYLGFHPKPLNLTAEKLSGRWEAYGSTLDKKCFIQNTDLKIAPYYCEDKLPFICVHKPFKPELKPLPVCPSKWLTSFIQDTCFFIGESWRKSTWNEAQQNCKGGRLLTLADLLKYKLILKYLKEKYFTKRKISKEFWMGLMWKDKTYKWEDEKNNSVTYVHWKSTTDFSKTAGVLALNFGKVKSEGNWDLADPKLTKQYICERQANRQATAWAEVLVLNQSLSLLSDRSSQIPFLKCQTENSLPNSIVWYFDEVVVKGHRYSSIDNDDLKLTVREVLRGHPLQRQEDNVLKAQGYYECETEQMRPFQTVKSFKQLFRFDGIWALAASFIYIKNNTDDNLYSKNLKDYWDKLIHTENHLKRHFADILSVYEFEIHVRNLSLNMKYTKVIFNMYSQQITNISEETAGEEEERLLNIKQSWKNSIDYTKFKINKDSVVVRSTLSCFQNVTFDTVSGTNLTWPHTRLGASVIPKEFCIEENGDPVVRKCEGDFIVGASWGPVKGSCRGTLNKVTLALNKLSQVKVRKDNTINVSSNMKKLIEDHDIFCALDVYYVAKIMEKLSLVNTTNNTVLHNVVCAVDKILEIEESILESSQRKINATSMIANALEKMLSRTQANVSLSLKQVAVSRSVNYQFQPAEEIQVGIQLYSVSSVKSKNSLQPVKYRDEFPASDITAGIDLTSAIIKNHTLSEKYGTSIALEFIVYKNGKLFSSSSSTYRSIAVGPVILGNIAPGPVYDLDVPIRIVFNLPEKFNTVDEKRLKCMFWDQRLGNNEGSWSSKGCQLGEKKNNRFTCLCDHLTHFGMIFLESVDPDSSTEEHEAALKTITYFGCSLSIFGLALTILTFVVFSKWRKGIGHQTLCNLAVALLGSLVIFLIGINKKHGQGLCMLSAVLLHYFLMVSFGWMLVEAVLQYLRFVKVVGTYIPRFMCKAMICAWGTPLLIVCLVLIIDHKQYYYGKNMCWLAPYGFYIAFLAPVGIVVVVSLVVFNTVIYSIFCGQQIGLRTNQSERKIAIAKLRAALCILILLGATWVFGFLSVMSKSRETILVFQYLFTLTTTIQGFFIFFFHVFQEKSARELWNHLLRRKFHTSTTSTNTFNLSKTDAKYKLNVTNTSSYE</sequence>
<protein>
    <submittedName>
        <fullName evidence="12">Uncharacterized protein LOC106460925</fullName>
    </submittedName>
</protein>
<dbReference type="InterPro" id="IPR057244">
    <property type="entry name" value="GAIN_B"/>
</dbReference>
<gene>
    <name evidence="12" type="primary">LOC106460925</name>
</gene>
<dbReference type="PROSITE" id="PS50041">
    <property type="entry name" value="C_TYPE_LECTIN_2"/>
    <property type="match status" value="2"/>
</dbReference>
<keyword evidence="3 6" id="KW-1133">Transmembrane helix</keyword>
<keyword evidence="2 6" id="KW-0812">Transmembrane</keyword>
<dbReference type="Pfam" id="PF00059">
    <property type="entry name" value="Lectin_C"/>
    <property type="match status" value="2"/>
</dbReference>
<dbReference type="InterPro" id="IPR000832">
    <property type="entry name" value="GPCR_2_secretin-like"/>
</dbReference>
<dbReference type="Pfam" id="PF01825">
    <property type="entry name" value="GPS"/>
    <property type="match status" value="1"/>
</dbReference>
<accession>A0ABM1SRK5</accession>
<dbReference type="InterPro" id="IPR016186">
    <property type="entry name" value="C-type_lectin-like/link_sf"/>
</dbReference>
<feature type="transmembrane region" description="Helical" evidence="6">
    <location>
        <begin position="1281"/>
        <end position="1303"/>
    </location>
</feature>
<feature type="transmembrane region" description="Helical" evidence="6">
    <location>
        <begin position="1323"/>
        <end position="1349"/>
    </location>
</feature>
<evidence type="ECO:0000256" key="1">
    <source>
        <dbReference type="ARBA" id="ARBA00004141"/>
    </source>
</evidence>
<dbReference type="InterPro" id="IPR001304">
    <property type="entry name" value="C-type_lectin-like"/>
</dbReference>
<dbReference type="InterPro" id="IPR016187">
    <property type="entry name" value="CTDL_fold"/>
</dbReference>
<feature type="transmembrane region" description="Helical" evidence="6">
    <location>
        <begin position="1180"/>
        <end position="1202"/>
    </location>
</feature>
<feature type="transmembrane region" description="Helical" evidence="6">
    <location>
        <begin position="1370"/>
        <end position="1389"/>
    </location>
</feature>
<dbReference type="PROSITE" id="PS50835">
    <property type="entry name" value="IG_LIKE"/>
    <property type="match status" value="1"/>
</dbReference>
<dbReference type="Pfam" id="PF26588">
    <property type="entry name" value="GAIN_ADGRA3"/>
    <property type="match status" value="1"/>
</dbReference>
<feature type="domain" description="C-type lectin" evidence="7">
    <location>
        <begin position="436"/>
        <end position="560"/>
    </location>
</feature>
<evidence type="ECO:0000259" key="7">
    <source>
        <dbReference type="PROSITE" id="PS50041"/>
    </source>
</evidence>
<proteinExistence type="predicted"/>
<dbReference type="SMART" id="SM00034">
    <property type="entry name" value="CLECT"/>
    <property type="match status" value="2"/>
</dbReference>
<dbReference type="SUPFAM" id="SSF81321">
    <property type="entry name" value="Family A G protein-coupled receptor-like"/>
    <property type="match status" value="1"/>
</dbReference>
<dbReference type="PROSITE" id="PS50261">
    <property type="entry name" value="G_PROTEIN_RECEP_F2_4"/>
    <property type="match status" value="1"/>
</dbReference>
<organism evidence="11 12">
    <name type="scientific">Limulus polyphemus</name>
    <name type="common">Atlantic horseshoe crab</name>
    <dbReference type="NCBI Taxonomy" id="6850"/>
    <lineage>
        <taxon>Eukaryota</taxon>
        <taxon>Metazoa</taxon>
        <taxon>Ecdysozoa</taxon>
        <taxon>Arthropoda</taxon>
        <taxon>Chelicerata</taxon>
        <taxon>Merostomata</taxon>
        <taxon>Xiphosura</taxon>
        <taxon>Limulidae</taxon>
        <taxon>Limulus</taxon>
    </lineage>
</organism>